<dbReference type="PANTHER" id="PTHR13058">
    <property type="entry name" value="THREE PRIME REPAIR EXONUCLEASE 1, 2"/>
    <property type="match status" value="1"/>
</dbReference>
<dbReference type="SUPFAM" id="SSF53098">
    <property type="entry name" value="Ribonuclease H-like"/>
    <property type="match status" value="1"/>
</dbReference>
<dbReference type="Gene3D" id="3.30.420.10">
    <property type="entry name" value="Ribonuclease H-like superfamily/Ribonuclease H"/>
    <property type="match status" value="2"/>
</dbReference>
<dbReference type="AlphaFoldDB" id="A0A7R8WES4"/>
<protein>
    <submittedName>
        <fullName evidence="9">Uncharacterized protein</fullName>
    </submittedName>
</protein>
<keyword evidence="5" id="KW-0269">Exonuclease</keyword>
<comment type="cofactor">
    <cofactor evidence="1">
        <name>Mg(2+)</name>
        <dbReference type="ChEBI" id="CHEBI:18420"/>
    </cofactor>
</comment>
<feature type="region of interest" description="Disordered" evidence="8">
    <location>
        <begin position="300"/>
        <end position="351"/>
    </location>
</feature>
<sequence>MEGNSKRDFRSLVFFDLETTGCRFKDFHPRVRITELSLVAVESRHFIQKSEEQEGELPRVINKLTLCFNPQRFIQTEAIGISNLTNHSLDEQSPMSETSLACFNSFLAHLPRPICLIAHNGRRFDFPILRSEMRKFQMELPGDVFCTDSWEATTELLPTLKEEQELYKCFMQESVNERNDVEAISVAPQTPPSVSRRRLPFDEPGGGDEQRVPQGPSTPPAVEQLQCTSVLPQSPSPPPTLPINEDVPSRQDLLDCYSEELKRTPDKIWANGKRQMELSDSEKARKKKYKEDQACVDVATSPVNVPNPPSPVVSKGGPLTPSKVRPPLRQLIQAQRTPPPSKEAAKTRKYNREGSYKLETLHVRFFNAPPTNAHRAEDDCISLLRVTRCFAAQFLEWMSQNHFTLKDVELAW</sequence>
<evidence type="ECO:0000256" key="6">
    <source>
        <dbReference type="ARBA" id="ARBA00022842"/>
    </source>
</evidence>
<evidence type="ECO:0000256" key="4">
    <source>
        <dbReference type="ARBA" id="ARBA00022801"/>
    </source>
</evidence>
<name>A0A7R8WES4_9CRUS</name>
<accession>A0A7R8WES4</accession>
<comment type="similarity">
    <text evidence="7">Belongs to the exonuclease superfamily. TREX family.</text>
</comment>
<organism evidence="9">
    <name type="scientific">Cyprideis torosa</name>
    <dbReference type="NCBI Taxonomy" id="163714"/>
    <lineage>
        <taxon>Eukaryota</taxon>
        <taxon>Metazoa</taxon>
        <taxon>Ecdysozoa</taxon>
        <taxon>Arthropoda</taxon>
        <taxon>Crustacea</taxon>
        <taxon>Oligostraca</taxon>
        <taxon>Ostracoda</taxon>
        <taxon>Podocopa</taxon>
        <taxon>Podocopida</taxon>
        <taxon>Cytherocopina</taxon>
        <taxon>Cytheroidea</taxon>
        <taxon>Cytherideidae</taxon>
        <taxon>Cyprideis</taxon>
    </lineage>
</organism>
<proteinExistence type="inferred from homology"/>
<reference evidence="9" key="1">
    <citation type="submission" date="2020-11" db="EMBL/GenBank/DDBJ databases">
        <authorList>
            <person name="Tran Van P."/>
        </authorList>
    </citation>
    <scope>NUCLEOTIDE SEQUENCE</scope>
</reference>
<evidence type="ECO:0000256" key="2">
    <source>
        <dbReference type="ARBA" id="ARBA00022722"/>
    </source>
</evidence>
<keyword evidence="4" id="KW-0378">Hydrolase</keyword>
<dbReference type="GO" id="GO:0005737">
    <property type="term" value="C:cytoplasm"/>
    <property type="evidence" value="ECO:0007669"/>
    <property type="project" value="TreeGrafter"/>
</dbReference>
<keyword evidence="6" id="KW-0460">Magnesium</keyword>
<dbReference type="InterPro" id="IPR040393">
    <property type="entry name" value="TREX1/2"/>
</dbReference>
<feature type="region of interest" description="Disordered" evidence="8">
    <location>
        <begin position="187"/>
        <end position="249"/>
    </location>
</feature>
<dbReference type="InterPro" id="IPR036397">
    <property type="entry name" value="RNaseH_sf"/>
</dbReference>
<evidence type="ECO:0000256" key="1">
    <source>
        <dbReference type="ARBA" id="ARBA00001946"/>
    </source>
</evidence>
<dbReference type="GO" id="GO:0003676">
    <property type="term" value="F:nucleic acid binding"/>
    <property type="evidence" value="ECO:0007669"/>
    <property type="project" value="InterPro"/>
</dbReference>
<gene>
    <name evidence="9" type="ORF">CTOB1V02_LOCUS5496</name>
</gene>
<evidence type="ECO:0000256" key="7">
    <source>
        <dbReference type="ARBA" id="ARBA00025769"/>
    </source>
</evidence>
<dbReference type="OrthoDB" id="10250935at2759"/>
<dbReference type="InterPro" id="IPR013520">
    <property type="entry name" value="Ribonucl_H"/>
</dbReference>
<evidence type="ECO:0000313" key="9">
    <source>
        <dbReference type="EMBL" id="CAD7227595.1"/>
    </source>
</evidence>
<dbReference type="EMBL" id="OB661191">
    <property type="protein sequence ID" value="CAD7227595.1"/>
    <property type="molecule type" value="Genomic_DNA"/>
</dbReference>
<dbReference type="PANTHER" id="PTHR13058:SF19">
    <property type="entry name" value="LD40940P"/>
    <property type="match status" value="1"/>
</dbReference>
<evidence type="ECO:0000256" key="5">
    <source>
        <dbReference type="ARBA" id="ARBA00022839"/>
    </source>
</evidence>
<evidence type="ECO:0000256" key="8">
    <source>
        <dbReference type="SAM" id="MobiDB-lite"/>
    </source>
</evidence>
<dbReference type="SMART" id="SM00479">
    <property type="entry name" value="EXOIII"/>
    <property type="match status" value="1"/>
</dbReference>
<dbReference type="GO" id="GO:0046872">
    <property type="term" value="F:metal ion binding"/>
    <property type="evidence" value="ECO:0007669"/>
    <property type="project" value="UniProtKB-KW"/>
</dbReference>
<keyword evidence="2" id="KW-0540">Nuclease</keyword>
<dbReference type="GO" id="GO:0006308">
    <property type="term" value="P:DNA catabolic process"/>
    <property type="evidence" value="ECO:0007669"/>
    <property type="project" value="TreeGrafter"/>
</dbReference>
<dbReference type="InterPro" id="IPR012337">
    <property type="entry name" value="RNaseH-like_sf"/>
</dbReference>
<evidence type="ECO:0000256" key="3">
    <source>
        <dbReference type="ARBA" id="ARBA00022723"/>
    </source>
</evidence>
<keyword evidence="3" id="KW-0479">Metal-binding</keyword>
<dbReference type="GO" id="GO:0008296">
    <property type="term" value="F:3'-5'-DNA exonuclease activity"/>
    <property type="evidence" value="ECO:0007669"/>
    <property type="project" value="TreeGrafter"/>
</dbReference>